<keyword evidence="5 7" id="KW-0418">Kinase</keyword>
<dbReference type="GO" id="GO:0005737">
    <property type="term" value="C:cytoplasm"/>
    <property type="evidence" value="ECO:0007669"/>
    <property type="project" value="UniProtKB-SubCell"/>
</dbReference>
<dbReference type="NCBIfam" id="TIGR00152">
    <property type="entry name" value="dephospho-CoA kinase"/>
    <property type="match status" value="1"/>
</dbReference>
<keyword evidence="2 5" id="KW-0547">Nucleotide-binding</keyword>
<evidence type="ECO:0000256" key="5">
    <source>
        <dbReference type="HAMAP-Rule" id="MF_00376"/>
    </source>
</evidence>
<comment type="catalytic activity">
    <reaction evidence="5">
        <text>3'-dephospho-CoA + ATP = ADP + CoA + H(+)</text>
        <dbReference type="Rhea" id="RHEA:18245"/>
        <dbReference type="ChEBI" id="CHEBI:15378"/>
        <dbReference type="ChEBI" id="CHEBI:30616"/>
        <dbReference type="ChEBI" id="CHEBI:57287"/>
        <dbReference type="ChEBI" id="CHEBI:57328"/>
        <dbReference type="ChEBI" id="CHEBI:456216"/>
        <dbReference type="EC" id="2.7.1.24"/>
    </reaction>
</comment>
<gene>
    <name evidence="5" type="primary">coaE</name>
    <name evidence="7" type="ORF">FA727_16725</name>
</gene>
<dbReference type="GO" id="GO:0004140">
    <property type="term" value="F:dephospho-CoA kinase activity"/>
    <property type="evidence" value="ECO:0007669"/>
    <property type="project" value="UniProtKB-UniRule"/>
</dbReference>
<comment type="function">
    <text evidence="5">Catalyzes the phosphorylation of the 3'-hydroxyl group of dephosphocoenzyme A to form coenzyme A.</text>
</comment>
<dbReference type="Proteomes" id="UP000307756">
    <property type="component" value="Unassembled WGS sequence"/>
</dbReference>
<dbReference type="HAMAP" id="MF_00376">
    <property type="entry name" value="Dephospho_CoA_kinase"/>
    <property type="match status" value="1"/>
</dbReference>
<comment type="subcellular location">
    <subcellularLocation>
        <location evidence="5">Cytoplasm</location>
    </subcellularLocation>
</comment>
<evidence type="ECO:0000313" key="8">
    <source>
        <dbReference type="Proteomes" id="UP000307756"/>
    </source>
</evidence>
<dbReference type="SUPFAM" id="SSF52540">
    <property type="entry name" value="P-loop containing nucleoside triphosphate hydrolases"/>
    <property type="match status" value="1"/>
</dbReference>
<dbReference type="PANTHER" id="PTHR10695:SF46">
    <property type="entry name" value="BIFUNCTIONAL COENZYME A SYNTHASE-RELATED"/>
    <property type="match status" value="1"/>
</dbReference>
<dbReference type="GO" id="GO:0005524">
    <property type="term" value="F:ATP binding"/>
    <property type="evidence" value="ECO:0007669"/>
    <property type="project" value="UniProtKB-UniRule"/>
</dbReference>
<proteinExistence type="inferred from homology"/>
<comment type="similarity">
    <text evidence="1 5">Belongs to the CoaE family.</text>
</comment>
<dbReference type="OrthoDB" id="9812943at2"/>
<dbReference type="CDD" id="cd02022">
    <property type="entry name" value="DPCK"/>
    <property type="match status" value="1"/>
</dbReference>
<dbReference type="EC" id="2.7.1.24" evidence="5 6"/>
<dbReference type="AlphaFoldDB" id="A0A4U1D2H5"/>
<organism evidence="7 8">
    <name type="scientific">Robertmurraya kyonggiensis</name>
    <dbReference type="NCBI Taxonomy" id="1037680"/>
    <lineage>
        <taxon>Bacteria</taxon>
        <taxon>Bacillati</taxon>
        <taxon>Bacillota</taxon>
        <taxon>Bacilli</taxon>
        <taxon>Bacillales</taxon>
        <taxon>Bacillaceae</taxon>
        <taxon>Robertmurraya</taxon>
    </lineage>
</organism>
<dbReference type="GO" id="GO:0015937">
    <property type="term" value="P:coenzyme A biosynthetic process"/>
    <property type="evidence" value="ECO:0007669"/>
    <property type="project" value="UniProtKB-UniRule"/>
</dbReference>
<evidence type="ECO:0000313" key="7">
    <source>
        <dbReference type="EMBL" id="TKC15923.1"/>
    </source>
</evidence>
<keyword evidence="3 5" id="KW-0067">ATP-binding</keyword>
<evidence type="ECO:0000256" key="2">
    <source>
        <dbReference type="ARBA" id="ARBA00022741"/>
    </source>
</evidence>
<dbReference type="EMBL" id="SWBM01000004">
    <property type="protein sequence ID" value="TKC15923.1"/>
    <property type="molecule type" value="Genomic_DNA"/>
</dbReference>
<dbReference type="UniPathway" id="UPA00241">
    <property type="reaction ID" value="UER00356"/>
</dbReference>
<dbReference type="Pfam" id="PF01121">
    <property type="entry name" value="CoaE"/>
    <property type="match status" value="1"/>
</dbReference>
<evidence type="ECO:0000256" key="6">
    <source>
        <dbReference type="NCBIfam" id="TIGR00152"/>
    </source>
</evidence>
<keyword evidence="4 5" id="KW-0173">Coenzyme A biosynthesis</keyword>
<protein>
    <recommendedName>
        <fullName evidence="5 6">Dephospho-CoA kinase</fullName>
        <ecNumber evidence="5 6">2.7.1.24</ecNumber>
    </recommendedName>
    <alternativeName>
        <fullName evidence="5">Dephosphocoenzyme A kinase</fullName>
    </alternativeName>
</protein>
<evidence type="ECO:0000256" key="3">
    <source>
        <dbReference type="ARBA" id="ARBA00022840"/>
    </source>
</evidence>
<dbReference type="InterPro" id="IPR027417">
    <property type="entry name" value="P-loop_NTPase"/>
</dbReference>
<dbReference type="RefSeq" id="WP_136832862.1">
    <property type="nucleotide sequence ID" value="NZ_SWBM01000004.1"/>
</dbReference>
<reference evidence="7 8" key="1">
    <citation type="journal article" date="2011" name="J. Microbiol.">
        <title>Bacillus kyonggiensis sp. nov., isolated from soil of a lettuce field.</title>
        <authorList>
            <person name="Dong K."/>
            <person name="Lee S."/>
        </authorList>
    </citation>
    <scope>NUCLEOTIDE SEQUENCE [LARGE SCALE GENOMIC DNA]</scope>
    <source>
        <strain evidence="7 8">NB22</strain>
    </source>
</reference>
<comment type="pathway">
    <text evidence="5">Cofactor biosynthesis; coenzyme A biosynthesis; CoA from (R)-pantothenate: step 5/5.</text>
</comment>
<dbReference type="PROSITE" id="PS51219">
    <property type="entry name" value="DPCK"/>
    <property type="match status" value="1"/>
</dbReference>
<keyword evidence="5 7" id="KW-0808">Transferase</keyword>
<evidence type="ECO:0000256" key="1">
    <source>
        <dbReference type="ARBA" id="ARBA00009018"/>
    </source>
</evidence>
<dbReference type="FunFam" id="3.40.50.300:FF:000485">
    <property type="entry name" value="Dephospho-CoA kinase CAB5"/>
    <property type="match status" value="1"/>
</dbReference>
<dbReference type="PANTHER" id="PTHR10695">
    <property type="entry name" value="DEPHOSPHO-COA KINASE-RELATED"/>
    <property type="match status" value="1"/>
</dbReference>
<sequence length="198" mass="22341">MALVVGLTGGIASGKSTVSNLLREKGHPIIDADLEARLAVEIGEPAYNEIVLYFGEEIKLPNGQIDRAKLGEIIFNNEEKRLKLNSIVHPDVRRRMLEKREQAVKNGESLIVMDIPLLFESQLTSMVDKVLLVYVDEDTQLQRLMERNGFSEEEALARIKSQMPLKDKVQLSDAVIDNNGTIENTKQQLNMILTEWNI</sequence>
<evidence type="ECO:0000256" key="4">
    <source>
        <dbReference type="ARBA" id="ARBA00022993"/>
    </source>
</evidence>
<dbReference type="Gene3D" id="3.40.50.300">
    <property type="entry name" value="P-loop containing nucleotide triphosphate hydrolases"/>
    <property type="match status" value="1"/>
</dbReference>
<dbReference type="InterPro" id="IPR001977">
    <property type="entry name" value="Depp_CoAkinase"/>
</dbReference>
<accession>A0A4U1D2H5</accession>
<feature type="binding site" evidence="5">
    <location>
        <begin position="12"/>
        <end position="17"/>
    </location>
    <ligand>
        <name>ATP</name>
        <dbReference type="ChEBI" id="CHEBI:30616"/>
    </ligand>
</feature>
<comment type="caution">
    <text evidence="7">The sequence shown here is derived from an EMBL/GenBank/DDBJ whole genome shotgun (WGS) entry which is preliminary data.</text>
</comment>
<keyword evidence="5" id="KW-0963">Cytoplasm</keyword>
<name>A0A4U1D2H5_9BACI</name>
<keyword evidence="8" id="KW-1185">Reference proteome</keyword>